<organism evidence="5 6">
    <name type="scientific">Mytilus edulis</name>
    <name type="common">Blue mussel</name>
    <dbReference type="NCBI Taxonomy" id="6550"/>
    <lineage>
        <taxon>Eukaryota</taxon>
        <taxon>Metazoa</taxon>
        <taxon>Spiralia</taxon>
        <taxon>Lophotrochozoa</taxon>
        <taxon>Mollusca</taxon>
        <taxon>Bivalvia</taxon>
        <taxon>Autobranchia</taxon>
        <taxon>Pteriomorphia</taxon>
        <taxon>Mytilida</taxon>
        <taxon>Mytiloidea</taxon>
        <taxon>Mytilidae</taxon>
        <taxon>Mytilinae</taxon>
        <taxon>Mytilus</taxon>
    </lineage>
</organism>
<dbReference type="SUPFAM" id="SSF49899">
    <property type="entry name" value="Concanavalin A-like lectins/glucanases"/>
    <property type="match status" value="2"/>
</dbReference>
<dbReference type="CDD" id="cd06263">
    <property type="entry name" value="MAM"/>
    <property type="match status" value="2"/>
</dbReference>
<gene>
    <name evidence="5" type="ORF">MEDL_48867</name>
</gene>
<feature type="compositionally biased region" description="Basic and acidic residues" evidence="1">
    <location>
        <begin position="725"/>
        <end position="734"/>
    </location>
</feature>
<feature type="region of interest" description="Disordered" evidence="1">
    <location>
        <begin position="773"/>
        <end position="793"/>
    </location>
</feature>
<keyword evidence="3" id="KW-0732">Signal</keyword>
<dbReference type="InterPro" id="IPR013320">
    <property type="entry name" value="ConA-like_dom_sf"/>
</dbReference>
<sequence length="793" mass="90024">MDNNLNVLLSFLHLLVYAISMEQNNTGTVNGSCDFENDLCGWSVFSNGTYQWTHGRKTSPENFTGPDRDTTATGDGYYIYTMSETESQANDETDLLSGVIGPNPKQCLTFWYHMYGKHINTLIVFQLNDNRTVELWNESAYQGNKWYFQSLSLNDTGPYHIMFKAIRGNGNKSEIAIDDISITNTDCKRDDGNYIHLNASKIEPGQKSNLTSATVSLQGDACFTFWFHMYGNVNGTLNVYLVSENMTQKLWSRSGNEPDLWQLAFVDILMLYPYQMTLEGVGGGQNRSDIAVDDILLLPGSCNRRDFFLNCNFESVKCNWLASSNNKTYIWTTNKTGDSTKRPDNDHTIGTGFITTSQKCHNIDDSISLHECSKYYQQLNETSLVFDPQFDNCSTVYQDVQTSVKTSCNDMNNSDICTFDLPELIMEHKRCFQLNWLSVEYRCEADVTDTVSSVDTSSKGSSEGDGTTVTTISSVINAREDNSSDDTTVYAVVVSTLVIIIAVALVFTVIVCHLKKRTKSSKLCDVRPITTVTETIDSSGYNIINYNNMTGISIHEKEKNRHEINATNCQPEDIRTAIKQEDTIGNKYESLSTNRNPSEHAYESDPIHTNQYQTLTKQRESDKHFYESTEPAQAQAQDNKTLTGQEDDICHKYEFLSANRNSVEHAYELDVLHTNQYESLTKQREYDKHTYESTEPAQKQDIKTLTKQEDDICNKYESLSTNRNSAEHTYESDSIHNNQYESLTNQRESNEHTNQSNGYELPVSMKQELSQYQSLTTPQRDDRHVYASTGSLQ</sequence>
<dbReference type="Pfam" id="PF00629">
    <property type="entry name" value="MAM"/>
    <property type="match status" value="2"/>
</dbReference>
<dbReference type="PROSITE" id="PS50060">
    <property type="entry name" value="MAM_2"/>
    <property type="match status" value="3"/>
</dbReference>
<evidence type="ECO:0000256" key="1">
    <source>
        <dbReference type="SAM" id="MobiDB-lite"/>
    </source>
</evidence>
<dbReference type="PANTHER" id="PTHR23282">
    <property type="entry name" value="APICAL ENDOSOMAL GLYCOPROTEIN PRECURSOR"/>
    <property type="match status" value="1"/>
</dbReference>
<dbReference type="EMBL" id="CAJPWZ010002352">
    <property type="protein sequence ID" value="CAG2236371.1"/>
    <property type="molecule type" value="Genomic_DNA"/>
</dbReference>
<keyword evidence="2" id="KW-0812">Transmembrane</keyword>
<dbReference type="Proteomes" id="UP000683360">
    <property type="component" value="Unassembled WGS sequence"/>
</dbReference>
<feature type="region of interest" description="Disordered" evidence="1">
    <location>
        <begin position="588"/>
        <end position="609"/>
    </location>
</feature>
<keyword evidence="2" id="KW-0472">Membrane</keyword>
<reference evidence="5" key="1">
    <citation type="submission" date="2021-03" db="EMBL/GenBank/DDBJ databases">
        <authorList>
            <person name="Bekaert M."/>
        </authorList>
    </citation>
    <scope>NUCLEOTIDE SEQUENCE</scope>
</reference>
<evidence type="ECO:0000259" key="4">
    <source>
        <dbReference type="PROSITE" id="PS50060"/>
    </source>
</evidence>
<feature type="compositionally biased region" description="Basic and acidic residues" evidence="1">
    <location>
        <begin position="597"/>
        <end position="606"/>
    </location>
</feature>
<dbReference type="PROSITE" id="PS00740">
    <property type="entry name" value="MAM_1"/>
    <property type="match status" value="1"/>
</dbReference>
<dbReference type="InterPro" id="IPR000998">
    <property type="entry name" value="MAM_dom"/>
</dbReference>
<dbReference type="AlphaFoldDB" id="A0A8S3TS53"/>
<evidence type="ECO:0000256" key="3">
    <source>
        <dbReference type="SAM" id="SignalP"/>
    </source>
</evidence>
<evidence type="ECO:0000313" key="5">
    <source>
        <dbReference type="EMBL" id="CAG2236371.1"/>
    </source>
</evidence>
<dbReference type="OrthoDB" id="412155at2759"/>
<dbReference type="Gene3D" id="2.60.120.200">
    <property type="match status" value="2"/>
</dbReference>
<feature type="chain" id="PRO_5035733546" description="MAM domain-containing protein" evidence="3">
    <location>
        <begin position="21"/>
        <end position="793"/>
    </location>
</feature>
<dbReference type="PANTHER" id="PTHR23282:SF101">
    <property type="entry name" value="MAM DOMAIN-CONTAINING PROTEIN"/>
    <property type="match status" value="1"/>
</dbReference>
<dbReference type="SMART" id="SM00137">
    <property type="entry name" value="MAM"/>
    <property type="match status" value="2"/>
</dbReference>
<comment type="caution">
    <text evidence="5">The sequence shown here is derived from an EMBL/GenBank/DDBJ whole genome shotgun (WGS) entry which is preliminary data.</text>
</comment>
<feature type="domain" description="MAM" evidence="4">
    <location>
        <begin position="309"/>
        <end position="354"/>
    </location>
</feature>
<feature type="domain" description="MAM" evidence="4">
    <location>
        <begin position="192"/>
        <end position="304"/>
    </location>
</feature>
<accession>A0A8S3TS53</accession>
<feature type="domain" description="MAM" evidence="4">
    <location>
        <begin position="31"/>
        <end position="189"/>
    </location>
</feature>
<feature type="region of interest" description="Disordered" evidence="1">
    <location>
        <begin position="717"/>
        <end position="737"/>
    </location>
</feature>
<feature type="transmembrane region" description="Helical" evidence="2">
    <location>
        <begin position="489"/>
        <end position="512"/>
    </location>
</feature>
<keyword evidence="2" id="KW-1133">Transmembrane helix</keyword>
<keyword evidence="6" id="KW-1185">Reference proteome</keyword>
<evidence type="ECO:0000256" key="2">
    <source>
        <dbReference type="SAM" id="Phobius"/>
    </source>
</evidence>
<protein>
    <recommendedName>
        <fullName evidence="4">MAM domain-containing protein</fullName>
    </recommendedName>
</protein>
<name>A0A8S3TS53_MYTED</name>
<dbReference type="InterPro" id="IPR051560">
    <property type="entry name" value="MAM_domain-containing"/>
</dbReference>
<feature type="signal peptide" evidence="3">
    <location>
        <begin position="1"/>
        <end position="20"/>
    </location>
</feature>
<evidence type="ECO:0000313" key="6">
    <source>
        <dbReference type="Proteomes" id="UP000683360"/>
    </source>
</evidence>
<dbReference type="GO" id="GO:0016020">
    <property type="term" value="C:membrane"/>
    <property type="evidence" value="ECO:0007669"/>
    <property type="project" value="InterPro"/>
</dbReference>
<proteinExistence type="predicted"/>